<keyword evidence="6" id="KW-0052">Apoplast</keyword>
<dbReference type="PROSITE" id="PS51762">
    <property type="entry name" value="GH16_2"/>
    <property type="match status" value="1"/>
</dbReference>
<comment type="subcellular location">
    <subcellularLocation>
        <location evidence="6">Secreted</location>
        <location evidence="6">Cell wall</location>
    </subcellularLocation>
    <subcellularLocation>
        <location evidence="6">Secreted</location>
        <location evidence="6">Extracellular space</location>
        <location evidence="6">Apoplast</location>
    </subcellularLocation>
</comment>
<dbReference type="GO" id="GO:0004553">
    <property type="term" value="F:hydrolase activity, hydrolyzing O-glycosyl compounds"/>
    <property type="evidence" value="ECO:0007669"/>
    <property type="project" value="InterPro"/>
</dbReference>
<dbReference type="InterPro" id="IPR013320">
    <property type="entry name" value="ConA-like_dom_sf"/>
</dbReference>
<keyword evidence="3" id="KW-1015">Disulfide bond</keyword>
<evidence type="ECO:0000256" key="1">
    <source>
        <dbReference type="ARBA" id="ARBA00022679"/>
    </source>
</evidence>
<keyword evidence="9" id="KW-1185">Reference proteome</keyword>
<evidence type="ECO:0000259" key="7">
    <source>
        <dbReference type="PROSITE" id="PS51762"/>
    </source>
</evidence>
<comment type="caution">
    <text evidence="8">The sequence shown here is derived from an EMBL/GenBank/DDBJ whole genome shotgun (WGS) entry which is preliminary data.</text>
</comment>
<dbReference type="GO" id="GO:0010411">
    <property type="term" value="P:xyloglucan metabolic process"/>
    <property type="evidence" value="ECO:0007669"/>
    <property type="project" value="InterPro"/>
</dbReference>
<dbReference type="SUPFAM" id="SSF49899">
    <property type="entry name" value="Concanavalin A-like lectins/glucanases"/>
    <property type="match status" value="1"/>
</dbReference>
<feature type="active site" description="Nucleophile" evidence="5">
    <location>
        <position position="101"/>
    </location>
</feature>
<dbReference type="AlphaFoldDB" id="A0AA88QZR0"/>
<dbReference type="EMBL" id="JAVXUO010002225">
    <property type="protein sequence ID" value="KAK2975204.1"/>
    <property type="molecule type" value="Genomic_DNA"/>
</dbReference>
<proteinExistence type="inferred from homology"/>
<evidence type="ECO:0000313" key="9">
    <source>
        <dbReference type="Proteomes" id="UP001187471"/>
    </source>
</evidence>
<keyword evidence="6" id="KW-0964">Secreted</keyword>
<accession>A0AA88QZR0</accession>
<dbReference type="InterPro" id="IPR044791">
    <property type="entry name" value="Beta-glucanase/XTH"/>
</dbReference>
<name>A0AA88QZR0_9ASTE</name>
<feature type="active site" description="Proton donor" evidence="5">
    <location>
        <position position="105"/>
    </location>
</feature>
<dbReference type="PIRSF" id="PIRSF005604">
    <property type="entry name" value="XET"/>
    <property type="match status" value="1"/>
</dbReference>
<dbReference type="Pfam" id="PF06955">
    <property type="entry name" value="XET_C"/>
    <property type="match status" value="1"/>
</dbReference>
<sequence>SHVFGAKQRGPSFDENYRVTFGPDHVMPRHQGRDVQLSLDPSSGHFCYIHLHLFSVTIIVPYIAKFFQECVPVKLNSNPLHDHPLTTIVWQMSSNAKRGNELDFEFLGNREGKPYIVQTNVFANDSGGREQRMHLWFDPTASFHTYRILWNPHQIVFFVDATPIRVFKNNRDEGVGYPTLPMQVTASIWNGDSWATDGGQTKINWSHAPFEAHFRSFGVDGCPSHNFAELCYSSKWWWNREQYWRLSPYQERMYRYVKRRYVIYDYCSDRQRYPTPPPECPQ</sequence>
<protein>
    <recommendedName>
        <fullName evidence="6">Xyloglucan endotransglucosylase/hydrolase</fullName>
        <ecNumber evidence="6">2.4.1.207</ecNumber>
    </recommendedName>
</protein>
<keyword evidence="6" id="KW-0961">Cell wall biogenesis/degradation</keyword>
<evidence type="ECO:0000256" key="5">
    <source>
        <dbReference type="PIRSR" id="PIRSR005604-1"/>
    </source>
</evidence>
<evidence type="ECO:0000256" key="2">
    <source>
        <dbReference type="ARBA" id="ARBA00022801"/>
    </source>
</evidence>
<organism evidence="8 9">
    <name type="scientific">Escallonia rubra</name>
    <dbReference type="NCBI Taxonomy" id="112253"/>
    <lineage>
        <taxon>Eukaryota</taxon>
        <taxon>Viridiplantae</taxon>
        <taxon>Streptophyta</taxon>
        <taxon>Embryophyta</taxon>
        <taxon>Tracheophyta</taxon>
        <taxon>Spermatophyta</taxon>
        <taxon>Magnoliopsida</taxon>
        <taxon>eudicotyledons</taxon>
        <taxon>Gunneridae</taxon>
        <taxon>Pentapetalae</taxon>
        <taxon>asterids</taxon>
        <taxon>campanulids</taxon>
        <taxon>Escalloniales</taxon>
        <taxon>Escalloniaceae</taxon>
        <taxon>Escallonia</taxon>
    </lineage>
</organism>
<dbReference type="Proteomes" id="UP001187471">
    <property type="component" value="Unassembled WGS sequence"/>
</dbReference>
<feature type="non-terminal residue" evidence="8">
    <location>
        <position position="1"/>
    </location>
</feature>
<evidence type="ECO:0000313" key="8">
    <source>
        <dbReference type="EMBL" id="KAK2975204.1"/>
    </source>
</evidence>
<keyword evidence="1 6" id="KW-0808">Transferase</keyword>
<dbReference type="Pfam" id="PF00722">
    <property type="entry name" value="Glyco_hydro_16"/>
    <property type="match status" value="1"/>
</dbReference>
<evidence type="ECO:0000256" key="4">
    <source>
        <dbReference type="ARBA" id="ARBA00023295"/>
    </source>
</evidence>
<dbReference type="GO" id="GO:0048046">
    <property type="term" value="C:apoplast"/>
    <property type="evidence" value="ECO:0007669"/>
    <property type="project" value="UniProtKB-SubCell"/>
</dbReference>
<dbReference type="Gene3D" id="2.60.120.200">
    <property type="match status" value="1"/>
</dbReference>
<comment type="function">
    <text evidence="6">Catalyzes xyloglucan endohydrolysis (XEH) and/or endotransglycosylation (XET). Cleaves and religates xyloglucan polymers, an essential constituent of the primary cell wall, and thereby participates in cell wall construction of growing tissues.</text>
</comment>
<keyword evidence="6" id="KW-0134">Cell wall</keyword>
<comment type="similarity">
    <text evidence="6">Belongs to the glycosyl hydrolase 16 family.</text>
</comment>
<reference evidence="8" key="1">
    <citation type="submission" date="2022-12" db="EMBL/GenBank/DDBJ databases">
        <title>Draft genome assemblies for two species of Escallonia (Escalloniales).</title>
        <authorList>
            <person name="Chanderbali A."/>
            <person name="Dervinis C."/>
            <person name="Anghel I."/>
            <person name="Soltis D."/>
            <person name="Soltis P."/>
            <person name="Zapata F."/>
        </authorList>
    </citation>
    <scope>NUCLEOTIDE SEQUENCE</scope>
    <source>
        <strain evidence="8">UCBG92.1500</strain>
        <tissue evidence="8">Leaf</tissue>
    </source>
</reference>
<gene>
    <name evidence="8" type="ORF">RJ640_022096</name>
</gene>
<evidence type="ECO:0000256" key="3">
    <source>
        <dbReference type="ARBA" id="ARBA00023157"/>
    </source>
</evidence>
<dbReference type="InterPro" id="IPR000757">
    <property type="entry name" value="Beta-glucanase-like"/>
</dbReference>
<dbReference type="GO" id="GO:0042546">
    <property type="term" value="P:cell wall biogenesis"/>
    <property type="evidence" value="ECO:0007669"/>
    <property type="project" value="InterPro"/>
</dbReference>
<comment type="PTM">
    <text evidence="6">Contains at least one intrachain disulfide bond essential for its enzymatic activity.</text>
</comment>
<dbReference type="PANTHER" id="PTHR31062">
    <property type="entry name" value="XYLOGLUCAN ENDOTRANSGLUCOSYLASE/HYDROLASE PROTEIN 8-RELATED"/>
    <property type="match status" value="1"/>
</dbReference>
<keyword evidence="2 6" id="KW-0378">Hydrolase</keyword>
<feature type="domain" description="GH16" evidence="7">
    <location>
        <begin position="1"/>
        <end position="214"/>
    </location>
</feature>
<dbReference type="EC" id="2.4.1.207" evidence="6"/>
<dbReference type="InterPro" id="IPR016455">
    <property type="entry name" value="XTH"/>
</dbReference>
<dbReference type="GO" id="GO:0071555">
    <property type="term" value="P:cell wall organization"/>
    <property type="evidence" value="ECO:0007669"/>
    <property type="project" value="UniProtKB-KW"/>
</dbReference>
<dbReference type="InterPro" id="IPR010713">
    <property type="entry name" value="XET_C"/>
</dbReference>
<evidence type="ECO:0000256" key="6">
    <source>
        <dbReference type="RuleBase" id="RU361120"/>
    </source>
</evidence>
<dbReference type="GO" id="GO:0016762">
    <property type="term" value="F:xyloglucan:xyloglucosyl transferase activity"/>
    <property type="evidence" value="ECO:0007669"/>
    <property type="project" value="UniProtKB-EC"/>
</dbReference>
<keyword evidence="4 6" id="KW-0326">Glycosidase</keyword>